<dbReference type="PROSITE" id="PS50181">
    <property type="entry name" value="FBOX"/>
    <property type="match status" value="1"/>
</dbReference>
<evidence type="ECO:0000313" key="2">
    <source>
        <dbReference type="EMBL" id="KAF1764259.1"/>
    </source>
</evidence>
<dbReference type="Pfam" id="PF00646">
    <property type="entry name" value="F-box"/>
    <property type="match status" value="1"/>
</dbReference>
<dbReference type="KEGG" id="crq:GCK72_004206"/>
<dbReference type="GeneID" id="9813417"/>
<reference evidence="2 3" key="1">
    <citation type="submission" date="2019-12" db="EMBL/GenBank/DDBJ databases">
        <title>Chromosome-level assembly of the Caenorhabditis remanei genome.</title>
        <authorList>
            <person name="Teterina A.A."/>
            <person name="Willis J.H."/>
            <person name="Phillips P.C."/>
        </authorList>
    </citation>
    <scope>NUCLEOTIDE SEQUENCE [LARGE SCALE GENOMIC DNA]</scope>
    <source>
        <strain evidence="2 3">PX506</strain>
        <tissue evidence="2">Whole organism</tissue>
    </source>
</reference>
<proteinExistence type="predicted"/>
<protein>
    <recommendedName>
        <fullName evidence="1">F-box domain-containing protein</fullName>
    </recommendedName>
</protein>
<feature type="domain" description="F-box" evidence="1">
    <location>
        <begin position="2"/>
        <end position="49"/>
    </location>
</feature>
<gene>
    <name evidence="2" type="ORF">GCK72_004206</name>
</gene>
<evidence type="ECO:0000313" key="3">
    <source>
        <dbReference type="Proteomes" id="UP000483820"/>
    </source>
</evidence>
<name>A0A6A5HB15_CAERE</name>
<comment type="caution">
    <text evidence="2">The sequence shown here is derived from an EMBL/GenBank/DDBJ whole genome shotgun (WGS) entry which is preliminary data.</text>
</comment>
<dbReference type="Proteomes" id="UP000483820">
    <property type="component" value="Chromosome II"/>
</dbReference>
<evidence type="ECO:0000259" key="1">
    <source>
        <dbReference type="PROSITE" id="PS50181"/>
    </source>
</evidence>
<dbReference type="EMBL" id="WUAV01000002">
    <property type="protein sequence ID" value="KAF1764259.1"/>
    <property type="molecule type" value="Genomic_DNA"/>
</dbReference>
<dbReference type="PANTHER" id="PTHR21503">
    <property type="entry name" value="F-BOX-CONTAINING HYPOTHETICAL PROTEIN C.ELEGANS"/>
    <property type="match status" value="1"/>
</dbReference>
<dbReference type="CTD" id="9813417"/>
<accession>A0A6A5HB15</accession>
<dbReference type="InterPro" id="IPR001810">
    <property type="entry name" value="F-box_dom"/>
</dbReference>
<sequence>MSIPFLKLPSVVQLEVLRQMEFQEVFLLSLCSEKSKRVAQRLSMRPMKIIYTFHEKCVQAFVAYDQYDRVHGVANLKFVPSISQGIPMKLGRNENICKYVEETSGGEFLHALHCLQEHSNLESLQTHMNSWFRGQLQVQLYVYSLRFMYQSGIIKDVTDTSFEIDELNTEQLENYLTIHPYQDSLQLTTKFIGPPFGNDSRLWDIKGLPFRNVEDAILGREIDERSLSNFEMFVCKGTQEYIYNVRTCHDEIQFCEVGWSEKTKNCKMGCENYQYQNGFF</sequence>
<organism evidence="2 3">
    <name type="scientific">Caenorhabditis remanei</name>
    <name type="common">Caenorhabditis vulgaris</name>
    <dbReference type="NCBI Taxonomy" id="31234"/>
    <lineage>
        <taxon>Eukaryota</taxon>
        <taxon>Metazoa</taxon>
        <taxon>Ecdysozoa</taxon>
        <taxon>Nematoda</taxon>
        <taxon>Chromadorea</taxon>
        <taxon>Rhabditida</taxon>
        <taxon>Rhabditina</taxon>
        <taxon>Rhabditomorpha</taxon>
        <taxon>Rhabditoidea</taxon>
        <taxon>Rhabditidae</taxon>
        <taxon>Peloderinae</taxon>
        <taxon>Caenorhabditis</taxon>
    </lineage>
</organism>
<dbReference type="AlphaFoldDB" id="A0A6A5HB15"/>
<dbReference type="RefSeq" id="XP_053588729.1">
    <property type="nucleotide sequence ID" value="XM_053724535.1"/>
</dbReference>
<dbReference type="PANTHER" id="PTHR21503:SF8">
    <property type="entry name" value="F-BOX ASSOCIATED DOMAIN-CONTAINING PROTEIN-RELATED"/>
    <property type="match status" value="1"/>
</dbReference>